<keyword evidence="1" id="KW-0812">Transmembrane</keyword>
<evidence type="ECO:0000313" key="2">
    <source>
        <dbReference type="EMBL" id="ERI73983.1"/>
    </source>
</evidence>
<dbReference type="AlphaFoldDB" id="A0ABC9TRJ3"/>
<accession>A0ABC9TRJ3</accession>
<feature type="transmembrane region" description="Helical" evidence="1">
    <location>
        <begin position="12"/>
        <end position="34"/>
    </location>
</feature>
<sequence>MVISSFVHFRRSIGIYPLSSLLLHTVILSCFIIYDNQLCFPFYFICLSFNALVHLKFSLSFPP</sequence>
<dbReference type="EMBL" id="AWSU01000352">
    <property type="protein sequence ID" value="ERI73983.1"/>
    <property type="molecule type" value="Genomic_DNA"/>
</dbReference>
<evidence type="ECO:0000256" key="1">
    <source>
        <dbReference type="SAM" id="Phobius"/>
    </source>
</evidence>
<evidence type="ECO:0000313" key="3">
    <source>
        <dbReference type="Proteomes" id="UP000016491"/>
    </source>
</evidence>
<reference evidence="2 3" key="1">
    <citation type="submission" date="2013-07" db="EMBL/GenBank/DDBJ databases">
        <authorList>
            <person name="Weinstock G."/>
            <person name="Sodergren E."/>
            <person name="Wylie T."/>
            <person name="Fulton L."/>
            <person name="Fulton R."/>
            <person name="Fronick C."/>
            <person name="O'Laughlin M."/>
            <person name="Godfrey J."/>
            <person name="Miner T."/>
            <person name="Herter B."/>
            <person name="Appelbaum E."/>
            <person name="Cordes M."/>
            <person name="Lek S."/>
            <person name="Wollam A."/>
            <person name="Pepin K.H."/>
            <person name="Palsikar V.B."/>
            <person name="Mitreva M."/>
            <person name="Wilson R.K."/>
        </authorList>
    </citation>
    <scope>NUCLEOTIDE SEQUENCE [LARGE SCALE GENOMIC DNA]</scope>
    <source>
        <strain evidence="2 3">ATCC 14940</strain>
    </source>
</reference>
<keyword evidence="1" id="KW-0472">Membrane</keyword>
<organism evidence="2 3">
    <name type="scientific">[Clostridium] symbiosum ATCC 14940</name>
    <dbReference type="NCBI Taxonomy" id="411472"/>
    <lineage>
        <taxon>Bacteria</taxon>
        <taxon>Bacillati</taxon>
        <taxon>Bacillota</taxon>
        <taxon>Clostridia</taxon>
        <taxon>Lachnospirales</taxon>
        <taxon>Lachnospiraceae</taxon>
        <taxon>Otoolea</taxon>
    </lineage>
</organism>
<protein>
    <submittedName>
        <fullName evidence="2">Uncharacterized protein</fullName>
    </submittedName>
</protein>
<gene>
    <name evidence="2" type="ORF">CLOSYM_04424</name>
</gene>
<proteinExistence type="predicted"/>
<dbReference type="Proteomes" id="UP000016491">
    <property type="component" value="Unassembled WGS sequence"/>
</dbReference>
<name>A0ABC9TRJ3_CLOSY</name>
<keyword evidence="1" id="KW-1133">Transmembrane helix</keyword>
<comment type="caution">
    <text evidence="2">The sequence shown here is derived from an EMBL/GenBank/DDBJ whole genome shotgun (WGS) entry which is preliminary data.</text>
</comment>